<reference evidence="1 2" key="1">
    <citation type="submission" date="2019-05" db="EMBL/GenBank/DDBJ databases">
        <authorList>
            <person name="Narsing Rao M.P."/>
            <person name="Li W.J."/>
        </authorList>
    </citation>
    <scope>NUCLEOTIDE SEQUENCE [LARGE SCALE GENOMIC DNA]</scope>
    <source>
        <strain evidence="1 2">SYSU_K30003</strain>
    </source>
</reference>
<dbReference type="Proteomes" id="UP000309676">
    <property type="component" value="Unassembled WGS sequence"/>
</dbReference>
<evidence type="ECO:0000313" key="1">
    <source>
        <dbReference type="EMBL" id="TLS49892.1"/>
    </source>
</evidence>
<dbReference type="Pfam" id="PF02620">
    <property type="entry name" value="YceD"/>
    <property type="match status" value="1"/>
</dbReference>
<keyword evidence="2" id="KW-1185">Reference proteome</keyword>
<sequence>MNLNLRELALRGAPIELNGRLPLEEEVTGRNDIRVAGPLEARLTARSDSGTAIVNGTLSADLELICSKCLRAVSEKTEVPVTELFTLQRGIAERDEDVHLVHEEIVDLTPYLRDAFVVQLPMAAVCGQSCKGLCPVCGKDRNVESCGCVQERVDPRLAGLKDFFKS</sequence>
<dbReference type="PANTHER" id="PTHR34374">
    <property type="entry name" value="LARGE RIBOSOMAL RNA SUBUNIT ACCUMULATION PROTEIN YCED HOMOLOG 1, CHLOROPLASTIC"/>
    <property type="match status" value="1"/>
</dbReference>
<name>A0A5R9G0Q4_9BACL</name>
<dbReference type="InterPro" id="IPR003772">
    <property type="entry name" value="YceD"/>
</dbReference>
<organism evidence="1 2">
    <name type="scientific">Paenibacillus antri</name>
    <dbReference type="NCBI Taxonomy" id="2582848"/>
    <lineage>
        <taxon>Bacteria</taxon>
        <taxon>Bacillati</taxon>
        <taxon>Bacillota</taxon>
        <taxon>Bacilli</taxon>
        <taxon>Bacillales</taxon>
        <taxon>Paenibacillaceae</taxon>
        <taxon>Paenibacillus</taxon>
    </lineage>
</organism>
<accession>A0A5R9G0Q4</accession>
<proteinExistence type="predicted"/>
<protein>
    <submittedName>
        <fullName evidence="1">DUF177 domain-containing protein</fullName>
    </submittedName>
</protein>
<comment type="caution">
    <text evidence="1">The sequence shown here is derived from an EMBL/GenBank/DDBJ whole genome shotgun (WGS) entry which is preliminary data.</text>
</comment>
<gene>
    <name evidence="1" type="ORF">FE782_23100</name>
</gene>
<dbReference type="OrthoDB" id="9790372at2"/>
<dbReference type="EMBL" id="VCIW01000018">
    <property type="protein sequence ID" value="TLS49892.1"/>
    <property type="molecule type" value="Genomic_DNA"/>
</dbReference>
<dbReference type="RefSeq" id="WP_138196713.1">
    <property type="nucleotide sequence ID" value="NZ_VCIW01000018.1"/>
</dbReference>
<dbReference type="AlphaFoldDB" id="A0A5R9G0Q4"/>
<evidence type="ECO:0000313" key="2">
    <source>
        <dbReference type="Proteomes" id="UP000309676"/>
    </source>
</evidence>
<dbReference type="PANTHER" id="PTHR34374:SF1">
    <property type="entry name" value="LARGE RIBOSOMAL RNA SUBUNIT ACCUMULATION PROTEIN YCED HOMOLOG 1, CHLOROPLASTIC"/>
    <property type="match status" value="1"/>
</dbReference>